<feature type="compositionally biased region" description="Basic and acidic residues" evidence="4">
    <location>
        <begin position="1"/>
        <end position="18"/>
    </location>
</feature>
<keyword evidence="1" id="KW-0812">Transmembrane</keyword>
<dbReference type="OrthoDB" id="4096840at2759"/>
<keyword evidence="6" id="KW-1185">Reference proteome</keyword>
<keyword evidence="2" id="KW-1133">Transmembrane helix</keyword>
<dbReference type="Proteomes" id="UP000761534">
    <property type="component" value="Unassembled WGS sequence"/>
</dbReference>
<dbReference type="Pfam" id="PF08690">
    <property type="entry name" value="GET2"/>
    <property type="match status" value="1"/>
</dbReference>
<dbReference type="PANTHER" id="PTHR28263:SF1">
    <property type="entry name" value="GOLGI TO ER TRAFFIC PROTEIN 2"/>
    <property type="match status" value="1"/>
</dbReference>
<proteinExistence type="predicted"/>
<evidence type="ECO:0000313" key="6">
    <source>
        <dbReference type="Proteomes" id="UP000761534"/>
    </source>
</evidence>
<organism evidence="5 6">
    <name type="scientific">Trichomonascus ciferrii</name>
    <dbReference type="NCBI Taxonomy" id="44093"/>
    <lineage>
        <taxon>Eukaryota</taxon>
        <taxon>Fungi</taxon>
        <taxon>Dikarya</taxon>
        <taxon>Ascomycota</taxon>
        <taxon>Saccharomycotina</taxon>
        <taxon>Dipodascomycetes</taxon>
        <taxon>Dipodascales</taxon>
        <taxon>Trichomonascaceae</taxon>
        <taxon>Trichomonascus</taxon>
        <taxon>Trichomonascus ciferrii complex</taxon>
    </lineage>
</organism>
<evidence type="ECO:0000256" key="3">
    <source>
        <dbReference type="ARBA" id="ARBA00023136"/>
    </source>
</evidence>
<dbReference type="VEuPathDB" id="FungiDB:TRICI_005468"/>
<evidence type="ECO:0000313" key="5">
    <source>
        <dbReference type="EMBL" id="KAA8904523.1"/>
    </source>
</evidence>
<reference evidence="5" key="1">
    <citation type="journal article" date="2019" name="G3 (Bethesda)">
        <title>Genome Assemblies of Two Rare Opportunistic Yeast Pathogens: Diutina rugosa (syn. Candida rugosa) and Trichomonascus ciferrii (syn. Candida ciferrii).</title>
        <authorList>
            <person name="Mixao V."/>
            <person name="Saus E."/>
            <person name="Hansen A.P."/>
            <person name="Lass-Florl C."/>
            <person name="Gabaldon T."/>
        </authorList>
    </citation>
    <scope>NUCLEOTIDE SEQUENCE</scope>
    <source>
        <strain evidence="5">CBS 4856</strain>
    </source>
</reference>
<dbReference type="InterPro" id="IPR028143">
    <property type="entry name" value="Get2/sif1"/>
</dbReference>
<name>A0A642UX61_9ASCO</name>
<protein>
    <recommendedName>
        <fullName evidence="7">Golgi to ER traffic protein 2</fullName>
    </recommendedName>
</protein>
<sequence length="264" mass="29056">MDAQTRRERRQARIREGGASRLQKITGSSSPEGAAADYKEHKAPSGNFGKKNYDDPPESEPPALDMMNGDGIPSERANDPLFKMLSQMQEQMGGGAPGGTGANEPGMNQSDPFTSMFNAMMSGQNPMAQEQDAQAAAQQQQSKPVPSKSEAMWMVLHLVSSIVLALHVVNSPHLYATLIWKFCTLQLVLHSSRFLLERGSPPAHSTIAMIAGYLPQPFQNYLIVAARYLQFASLIFKDLTMVLFIIAIHSYLREPQPEVLDKPI</sequence>
<feature type="compositionally biased region" description="Gly residues" evidence="4">
    <location>
        <begin position="92"/>
        <end position="101"/>
    </location>
</feature>
<evidence type="ECO:0000256" key="4">
    <source>
        <dbReference type="SAM" id="MobiDB-lite"/>
    </source>
</evidence>
<gene>
    <name evidence="5" type="ORF">TRICI_005468</name>
</gene>
<keyword evidence="3" id="KW-0472">Membrane</keyword>
<evidence type="ECO:0000256" key="1">
    <source>
        <dbReference type="ARBA" id="ARBA00022692"/>
    </source>
</evidence>
<evidence type="ECO:0008006" key="7">
    <source>
        <dbReference type="Google" id="ProtNLM"/>
    </source>
</evidence>
<evidence type="ECO:0000256" key="2">
    <source>
        <dbReference type="ARBA" id="ARBA00022989"/>
    </source>
</evidence>
<dbReference type="PANTHER" id="PTHR28263">
    <property type="entry name" value="GOLGI TO ER TRAFFIC PROTEIN 2"/>
    <property type="match status" value="1"/>
</dbReference>
<comment type="caution">
    <text evidence="5">The sequence shown here is derived from an EMBL/GenBank/DDBJ whole genome shotgun (WGS) entry which is preliminary data.</text>
</comment>
<dbReference type="AlphaFoldDB" id="A0A642UX61"/>
<dbReference type="GO" id="GO:0006890">
    <property type="term" value="P:retrograde vesicle-mediated transport, Golgi to endoplasmic reticulum"/>
    <property type="evidence" value="ECO:0007669"/>
    <property type="project" value="TreeGrafter"/>
</dbReference>
<dbReference type="EMBL" id="SWFS01000429">
    <property type="protein sequence ID" value="KAA8904523.1"/>
    <property type="molecule type" value="Genomic_DNA"/>
</dbReference>
<feature type="region of interest" description="Disordered" evidence="4">
    <location>
        <begin position="90"/>
        <end position="113"/>
    </location>
</feature>
<accession>A0A642UX61</accession>
<feature type="region of interest" description="Disordered" evidence="4">
    <location>
        <begin position="1"/>
        <end position="78"/>
    </location>
</feature>